<reference evidence="1 2" key="2">
    <citation type="journal article" date="2023" name="ChemBioChem">
        <title>Acyltransferase Domain Exchange between Two Independent Type I Polyketide Synthases in the Same Producer Strain of Macrolide Antibiotics.</title>
        <authorList>
            <person name="Kudo F."/>
            <person name="Kishikawa K."/>
            <person name="Tsuboi K."/>
            <person name="Kido T."/>
            <person name="Usui T."/>
            <person name="Hashimoto J."/>
            <person name="Shin-Ya K."/>
            <person name="Miyanaga A."/>
            <person name="Eguchi T."/>
        </authorList>
    </citation>
    <scope>NUCLEOTIDE SEQUENCE [LARGE SCALE GENOMIC DNA]</scope>
    <source>
        <strain evidence="1 2">A-8890</strain>
    </source>
</reference>
<evidence type="ECO:0000313" key="2">
    <source>
        <dbReference type="Proteomes" id="UP001321542"/>
    </source>
</evidence>
<evidence type="ECO:0008006" key="3">
    <source>
        <dbReference type="Google" id="ProtNLM"/>
    </source>
</evidence>
<dbReference type="EMBL" id="AP018448">
    <property type="protein sequence ID" value="BBC28858.1"/>
    <property type="molecule type" value="Genomic_DNA"/>
</dbReference>
<evidence type="ECO:0000313" key="1">
    <source>
        <dbReference type="EMBL" id="BBC28858.1"/>
    </source>
</evidence>
<dbReference type="RefSeq" id="WP_286246792.1">
    <property type="nucleotide sequence ID" value="NZ_AP018448.1"/>
</dbReference>
<keyword evidence="2" id="KW-1185">Reference proteome</keyword>
<gene>
    <name evidence="1" type="ORF">SGFS_001490</name>
</gene>
<organism evidence="1 2">
    <name type="scientific">Streptomyces graminofaciens</name>
    <dbReference type="NCBI Taxonomy" id="68212"/>
    <lineage>
        <taxon>Bacteria</taxon>
        <taxon>Bacillati</taxon>
        <taxon>Actinomycetota</taxon>
        <taxon>Actinomycetes</taxon>
        <taxon>Kitasatosporales</taxon>
        <taxon>Streptomycetaceae</taxon>
        <taxon>Streptomyces</taxon>
    </lineage>
</organism>
<dbReference type="Proteomes" id="UP001321542">
    <property type="component" value="Chromosome"/>
</dbReference>
<accession>A0ABM7F038</accession>
<proteinExistence type="predicted"/>
<reference evidence="1 2" key="1">
    <citation type="journal article" date="2010" name="ChemBioChem">
        <title>Cloning and characterization of the biosynthetic gene cluster of 16-membered macrolide antibiotic FD-891: involvement of a dual functional cytochrome P450 monooxygenase catalyzing epoxidation and hydroxylation.</title>
        <authorList>
            <person name="Kudo F."/>
            <person name="Motegi A."/>
            <person name="Mizoue K."/>
            <person name="Eguchi T."/>
        </authorList>
    </citation>
    <scope>NUCLEOTIDE SEQUENCE [LARGE SCALE GENOMIC DNA]</scope>
    <source>
        <strain evidence="1 2">A-8890</strain>
    </source>
</reference>
<sequence>MIITAQGEQRSPFLKHGLEDLDRARGQLRVRRQGRMERVVYLDELTMHLATAWIIERASDGLRSRCSIDLGEREFEVVDSVG</sequence>
<protein>
    <recommendedName>
        <fullName evidence="3">Transposase</fullName>
    </recommendedName>
</protein>
<name>A0ABM7F038_9ACTN</name>